<reference evidence="1" key="1">
    <citation type="submission" date="2020-12" db="EMBL/GenBank/DDBJ databases">
        <authorList>
            <person name="Iha C."/>
        </authorList>
    </citation>
    <scope>NUCLEOTIDE SEQUENCE</scope>
</reference>
<dbReference type="EMBL" id="CAJHUC010000460">
    <property type="protein sequence ID" value="CAD7696338.1"/>
    <property type="molecule type" value="Genomic_DNA"/>
</dbReference>
<keyword evidence="2" id="KW-1185">Reference proteome</keyword>
<comment type="caution">
    <text evidence="1">The sequence shown here is derived from an EMBL/GenBank/DDBJ whole genome shotgun (WGS) entry which is preliminary data.</text>
</comment>
<organism evidence="1 2">
    <name type="scientific">Ostreobium quekettii</name>
    <dbReference type="NCBI Taxonomy" id="121088"/>
    <lineage>
        <taxon>Eukaryota</taxon>
        <taxon>Viridiplantae</taxon>
        <taxon>Chlorophyta</taxon>
        <taxon>core chlorophytes</taxon>
        <taxon>Ulvophyceae</taxon>
        <taxon>TCBD clade</taxon>
        <taxon>Bryopsidales</taxon>
        <taxon>Ostreobineae</taxon>
        <taxon>Ostreobiaceae</taxon>
        <taxon>Ostreobium</taxon>
    </lineage>
</organism>
<gene>
    <name evidence="1" type="ORF">OSTQU699_LOCUS1699</name>
</gene>
<name>A0A8S1IPX4_9CHLO</name>
<dbReference type="AlphaFoldDB" id="A0A8S1IPX4"/>
<evidence type="ECO:0000313" key="1">
    <source>
        <dbReference type="EMBL" id="CAD7696338.1"/>
    </source>
</evidence>
<proteinExistence type="predicted"/>
<sequence>MPMLEMAAPADISLLQAMGDPLKLRASLETSIALGSWVAGAGRPSYPRGCQGKSGVPKECASWTVGGEAGTGKAGSPGGRAGASAGHAMGLDDTGGLMRGFCDLCIGIDRASCALVGMAGRKGPVPLAFGLALLGRLPVWDVACSVRRGWA</sequence>
<evidence type="ECO:0000313" key="2">
    <source>
        <dbReference type="Proteomes" id="UP000708148"/>
    </source>
</evidence>
<dbReference type="Proteomes" id="UP000708148">
    <property type="component" value="Unassembled WGS sequence"/>
</dbReference>
<accession>A0A8S1IPX4</accession>
<protein>
    <submittedName>
        <fullName evidence="1">Uncharacterized protein</fullName>
    </submittedName>
</protein>